<organism evidence="1 2">
    <name type="scientific">Ascochyta lentis</name>
    <dbReference type="NCBI Taxonomy" id="205686"/>
    <lineage>
        <taxon>Eukaryota</taxon>
        <taxon>Fungi</taxon>
        <taxon>Dikarya</taxon>
        <taxon>Ascomycota</taxon>
        <taxon>Pezizomycotina</taxon>
        <taxon>Dothideomycetes</taxon>
        <taxon>Pleosporomycetidae</taxon>
        <taxon>Pleosporales</taxon>
        <taxon>Pleosporineae</taxon>
        <taxon>Didymellaceae</taxon>
        <taxon>Ascochyta</taxon>
    </lineage>
</organism>
<accession>A0A8H7J6K5</accession>
<gene>
    <name evidence="1" type="ORF">EKO04_005690</name>
</gene>
<proteinExistence type="predicted"/>
<reference evidence="1" key="2">
    <citation type="submission" date="2020-09" db="EMBL/GenBank/DDBJ databases">
        <title>Reference genome assembly for Australian Ascochyta lentis isolate Al4.</title>
        <authorList>
            <person name="Lee R.C."/>
            <person name="Farfan-Caceres L.M."/>
            <person name="Debler J.W."/>
            <person name="Williams A.H."/>
            <person name="Henares B.M."/>
        </authorList>
    </citation>
    <scope>NUCLEOTIDE SEQUENCE</scope>
    <source>
        <strain evidence="1">Al4</strain>
    </source>
</reference>
<dbReference type="Proteomes" id="UP000651452">
    <property type="component" value="Unassembled WGS sequence"/>
</dbReference>
<evidence type="ECO:0008006" key="3">
    <source>
        <dbReference type="Google" id="ProtNLM"/>
    </source>
</evidence>
<comment type="caution">
    <text evidence="1">The sequence shown here is derived from an EMBL/GenBank/DDBJ whole genome shotgun (WGS) entry which is preliminary data.</text>
</comment>
<name>A0A8H7J6K5_9PLEO</name>
<evidence type="ECO:0000313" key="1">
    <source>
        <dbReference type="EMBL" id="KAF9696363.1"/>
    </source>
</evidence>
<dbReference type="EMBL" id="RZGK01000009">
    <property type="protein sequence ID" value="KAF9696363.1"/>
    <property type="molecule type" value="Genomic_DNA"/>
</dbReference>
<evidence type="ECO:0000313" key="2">
    <source>
        <dbReference type="Proteomes" id="UP000651452"/>
    </source>
</evidence>
<dbReference type="OrthoDB" id="3682027at2759"/>
<dbReference type="AlphaFoldDB" id="A0A8H7J6K5"/>
<keyword evidence="2" id="KW-1185">Reference proteome</keyword>
<sequence length="367" mass="41196">MAHRRGLLALPAELQVHIATYLSSGVKHAGSSKDLLNLALTCRQLAPIVREVLCTAPVLQSSKVHLLLDFLCMYPHLAKTIKTLTVETKETRKDGTYPVPIPLLQSDVLDHCRQHVRTLPVRKWTQDTMIASLKATRFADHGLLLSLLLTTLPRLEQLYLGGSILLNFPILRDLIPNEPEAPAGPTWAEGPDMSWVVAVIGHQLTALELPIDFRRTLEDNIWRPLSISRIPDFFPNLRWLSIPHTAATETSSSEVVPRSLETLILTDARGNCFEQFASELIEDGKALFPRLSKIALYHRYLGAPTDDAVIKALADIDIGVFEYIPDCCLRSGDEFYHPWKYTPAEIDALSEVRHAGYATEWDRRIAM</sequence>
<reference evidence="1" key="1">
    <citation type="submission" date="2018-12" db="EMBL/GenBank/DDBJ databases">
        <authorList>
            <person name="Syme R.A."/>
            <person name="Farfan-Caceres L."/>
            <person name="Lichtenzveig J."/>
        </authorList>
    </citation>
    <scope>NUCLEOTIDE SEQUENCE</scope>
    <source>
        <strain evidence="1">Al4</strain>
    </source>
</reference>
<protein>
    <recommendedName>
        <fullName evidence="3">F-box domain-containing protein</fullName>
    </recommendedName>
</protein>